<dbReference type="RefSeq" id="WP_044764276.1">
    <property type="nucleotide sequence ID" value="NZ_CECW01000101.1"/>
</dbReference>
<dbReference type="Proteomes" id="UP000070960">
    <property type="component" value="Unassembled WGS sequence"/>
</dbReference>
<feature type="compositionally biased region" description="Basic and acidic residues" evidence="5">
    <location>
        <begin position="644"/>
        <end position="687"/>
    </location>
</feature>
<evidence type="ECO:0000256" key="2">
    <source>
        <dbReference type="ARBA" id="ARBA00022525"/>
    </source>
</evidence>
<feature type="compositionally biased region" description="Basic and acidic residues" evidence="5">
    <location>
        <begin position="607"/>
        <end position="616"/>
    </location>
</feature>
<keyword evidence="6" id="KW-1133">Transmembrane helix</keyword>
<dbReference type="InterPro" id="IPR019931">
    <property type="entry name" value="LPXTG_anchor"/>
</dbReference>
<evidence type="ECO:0000259" key="7">
    <source>
        <dbReference type="PROSITE" id="PS50847"/>
    </source>
</evidence>
<proteinExistence type="predicted"/>
<feature type="region of interest" description="Disordered" evidence="5">
    <location>
        <begin position="62"/>
        <end position="93"/>
    </location>
</feature>
<dbReference type="Pfam" id="PF04650">
    <property type="entry name" value="YSIRK_signal"/>
    <property type="match status" value="1"/>
</dbReference>
<feature type="domain" description="Gram-positive cocci surface proteins LPxTG" evidence="7">
    <location>
        <begin position="697"/>
        <end position="731"/>
    </location>
</feature>
<keyword evidence="6" id="KW-0812">Transmembrane</keyword>
<feature type="region of interest" description="Disordered" evidence="5">
    <location>
        <begin position="607"/>
        <end position="693"/>
    </location>
</feature>
<keyword evidence="4" id="KW-0572">Peptidoglycan-anchor</keyword>
<gene>
    <name evidence="8" type="ORF">ERS132442_01785</name>
</gene>
<accession>A0A0Z8LQ26</accession>
<dbReference type="EMBL" id="FIIE01000017">
    <property type="protein sequence ID" value="CYV94634.1"/>
    <property type="molecule type" value="Genomic_DNA"/>
</dbReference>
<dbReference type="PROSITE" id="PS50847">
    <property type="entry name" value="GRAM_POS_ANCHORING"/>
    <property type="match status" value="1"/>
</dbReference>
<dbReference type="NCBIfam" id="TIGR01168">
    <property type="entry name" value="YSIRK_signal"/>
    <property type="match status" value="1"/>
</dbReference>
<evidence type="ECO:0000256" key="5">
    <source>
        <dbReference type="SAM" id="MobiDB-lite"/>
    </source>
</evidence>
<evidence type="ECO:0000256" key="3">
    <source>
        <dbReference type="ARBA" id="ARBA00022729"/>
    </source>
</evidence>
<keyword evidence="2" id="KW-0964">Secreted</keyword>
<feature type="compositionally biased region" description="Basic and acidic residues" evidence="5">
    <location>
        <begin position="65"/>
        <end position="82"/>
    </location>
</feature>
<dbReference type="InterPro" id="IPR005877">
    <property type="entry name" value="YSIRK_signal_dom"/>
</dbReference>
<dbReference type="AlphaFoldDB" id="A0A0Z8LQ26"/>
<evidence type="ECO:0000313" key="8">
    <source>
        <dbReference type="EMBL" id="CYV94634.1"/>
    </source>
</evidence>
<evidence type="ECO:0000256" key="4">
    <source>
        <dbReference type="ARBA" id="ARBA00023088"/>
    </source>
</evidence>
<keyword evidence="6" id="KW-0472">Membrane</keyword>
<keyword evidence="3" id="KW-0732">Signal</keyword>
<reference evidence="8 9" key="1">
    <citation type="submission" date="2016-02" db="EMBL/GenBank/DDBJ databases">
        <authorList>
            <consortium name="Pathogen Informatics"/>
        </authorList>
    </citation>
    <scope>NUCLEOTIDE SEQUENCE [LARGE SCALE GENOMIC DNA]</scope>
    <source>
        <strain evidence="8 9">LSS80</strain>
    </source>
</reference>
<evidence type="ECO:0000256" key="1">
    <source>
        <dbReference type="ARBA" id="ARBA00022512"/>
    </source>
</evidence>
<keyword evidence="1" id="KW-0134">Cell wall</keyword>
<dbReference type="NCBIfam" id="TIGR01167">
    <property type="entry name" value="LPXTG_anchor"/>
    <property type="match status" value="1"/>
</dbReference>
<sequence>MNRQTEIFSLRKSKVGLASVMIALMWFGTGVGAVAKADETAILSTEIEAKVTETPLAIEEELVEDSDRKTEKEEATEVEVKPTDASLPDSEKKAKESILKIDPVHAGDKQISGQTIPGGYVFISVDGEAITSIDNSLEADEEGKFKHSLEKPLGYNQVVEISSFPKESEEESEDEGEGEELIETVKTERHPDAYKIPTERLEKTEDGQHQVLVEPILEHANKVIGHTSVKGFVYLSINGSFVSDKTPINEDGRFEVTFSDSLAGSKFKANDKLVLSFISEDNRPVITNHIVIPWEKTDSPSQIMVKPLSSDNSVLEGQTVPFGQVQLYNVATFEFLEEAIADKTGNFKVTLPKLQPGEQYYRLVYNQQGEVESIYIDTVDGPSKQLDKAVIAPLVTYLQEVDMDEATFENPIVVPTLHNKKDYIVGRTLFPHAYVRMVSSIEGKVYPPVQVDELGFFGFQIQDLQLPFEKGEKIRFEILDPKTNILLASKEVVVGQYLEDEDESDLPFQVDEVTTDYGYISGKIAPGVTVELVSTHKAEEMLARTTADATGQFVFDLGNRVLKEGETLSFRAFDQDGSQMAWEVVTVQKGKGKRISKPAPLIRKNDAITDEVKTNDMKQPNSSQSPSMSLSRENQQMGQQMDVVQEKVSLESKGHQEKMGTKEEKVAPSKKSEVMEEDKQKKEDLHAVVKQSQSVSLPKTGEKNGMLLAILGAVSLFFTVLIMSILKKRND</sequence>
<feature type="transmembrane region" description="Helical" evidence="6">
    <location>
        <begin position="706"/>
        <end position="726"/>
    </location>
</feature>
<feature type="compositionally biased region" description="Low complexity" evidence="5">
    <location>
        <begin position="622"/>
        <end position="631"/>
    </location>
</feature>
<evidence type="ECO:0000313" key="9">
    <source>
        <dbReference type="Proteomes" id="UP000070960"/>
    </source>
</evidence>
<name>A0A0Z8LQ26_STRSU</name>
<dbReference type="Pfam" id="PF00746">
    <property type="entry name" value="Gram_pos_anchor"/>
    <property type="match status" value="1"/>
</dbReference>
<protein>
    <submittedName>
        <fullName evidence="8">Surface-anchored protein</fullName>
    </submittedName>
</protein>
<evidence type="ECO:0000256" key="6">
    <source>
        <dbReference type="SAM" id="Phobius"/>
    </source>
</evidence>
<organism evidence="8 9">
    <name type="scientific">Streptococcus suis</name>
    <dbReference type="NCBI Taxonomy" id="1307"/>
    <lineage>
        <taxon>Bacteria</taxon>
        <taxon>Bacillati</taxon>
        <taxon>Bacillota</taxon>
        <taxon>Bacilli</taxon>
        <taxon>Lactobacillales</taxon>
        <taxon>Streptococcaceae</taxon>
        <taxon>Streptococcus</taxon>
    </lineage>
</organism>